<protein>
    <recommendedName>
        <fullName evidence="1">Rubrerythrin rubredoxin-like domain-containing protein</fullName>
    </recommendedName>
</protein>
<reference evidence="2 3" key="1">
    <citation type="journal article" date="2017" name="ISME J.">
        <title>Energy and carbon metabolisms in a deep terrestrial subsurface fluid microbial community.</title>
        <authorList>
            <person name="Momper L."/>
            <person name="Jungbluth S.P."/>
            <person name="Lee M.D."/>
            <person name="Amend J.P."/>
        </authorList>
    </citation>
    <scope>NUCLEOTIDE SEQUENCE [LARGE SCALE GENOMIC DNA]</scope>
    <source>
        <strain evidence="2">SURF_5</strain>
    </source>
</reference>
<evidence type="ECO:0000313" key="3">
    <source>
        <dbReference type="Proteomes" id="UP000265882"/>
    </source>
</evidence>
<dbReference type="SUPFAM" id="SSF57802">
    <property type="entry name" value="Rubredoxin-like"/>
    <property type="match status" value="1"/>
</dbReference>
<sequence length="61" mass="6861">MQQKQDPPDKQPHWKCARCGYMLQAAAPPAQCPSCREHCEFSDVSCYTPECGFQGMDPRVA</sequence>
<gene>
    <name evidence="2" type="ORF">C4520_19500</name>
</gene>
<evidence type="ECO:0000259" key="1">
    <source>
        <dbReference type="Pfam" id="PF21349"/>
    </source>
</evidence>
<dbReference type="InterPro" id="IPR048574">
    <property type="entry name" value="RUBY_RBDX"/>
</dbReference>
<dbReference type="Gene3D" id="2.20.28.10">
    <property type="match status" value="1"/>
</dbReference>
<feature type="domain" description="Rubrerythrin rubredoxin-like" evidence="1">
    <location>
        <begin position="14"/>
        <end position="36"/>
    </location>
</feature>
<dbReference type="Pfam" id="PF21349">
    <property type="entry name" value="RUBY_RBDX"/>
    <property type="match status" value="1"/>
</dbReference>
<evidence type="ECO:0000313" key="2">
    <source>
        <dbReference type="EMBL" id="RJP16194.1"/>
    </source>
</evidence>
<dbReference type="EMBL" id="QZKU01000128">
    <property type="protein sequence ID" value="RJP16194.1"/>
    <property type="molecule type" value="Genomic_DNA"/>
</dbReference>
<organism evidence="2 3">
    <name type="scientific">Abyssobacteria bacterium (strain SURF_5)</name>
    <dbReference type="NCBI Taxonomy" id="2093360"/>
    <lineage>
        <taxon>Bacteria</taxon>
        <taxon>Pseudomonadati</taxon>
        <taxon>Candidatus Hydrogenedentota</taxon>
        <taxon>Candidatus Abyssobacteria</taxon>
    </lineage>
</organism>
<comment type="caution">
    <text evidence="2">The sequence shown here is derived from an EMBL/GenBank/DDBJ whole genome shotgun (WGS) entry which is preliminary data.</text>
</comment>
<proteinExistence type="predicted"/>
<name>A0A3A4NL70_ABYX5</name>
<dbReference type="Proteomes" id="UP000265882">
    <property type="component" value="Unassembled WGS sequence"/>
</dbReference>
<dbReference type="AlphaFoldDB" id="A0A3A4NL70"/>
<accession>A0A3A4NL70</accession>